<feature type="signal peptide" evidence="7">
    <location>
        <begin position="1"/>
        <end position="15"/>
    </location>
</feature>
<dbReference type="Proteomes" id="UP000694545">
    <property type="component" value="Unplaced"/>
</dbReference>
<evidence type="ECO:0000259" key="8">
    <source>
        <dbReference type="Pfam" id="PF00151"/>
    </source>
</evidence>
<dbReference type="GO" id="GO:0005615">
    <property type="term" value="C:extracellular space"/>
    <property type="evidence" value="ECO:0007669"/>
    <property type="project" value="TreeGrafter"/>
</dbReference>
<dbReference type="EC" id="3.1.1.3" evidence="6"/>
<sequence length="116" mass="13028">FKFTVTACLFILSTAQRTSVMGLGCFTNDPPWGGTLQRPALNLPEPPEVVNTTFLLHTRENPTYFQVISAIYPSTIRISNFRTNRITRFIIHGHFAADDYLKIVEICKQGACPVLP</sequence>
<dbReference type="GO" id="GO:0004465">
    <property type="term" value="F:lipoprotein lipase activity"/>
    <property type="evidence" value="ECO:0007669"/>
    <property type="project" value="TreeGrafter"/>
</dbReference>
<keyword evidence="6" id="KW-0442">Lipid degradation</keyword>
<dbReference type="GO" id="GO:0016042">
    <property type="term" value="P:lipid catabolic process"/>
    <property type="evidence" value="ECO:0007669"/>
    <property type="project" value="UniProtKB-KW"/>
</dbReference>
<accession>A0A8D2KUB3</accession>
<comment type="catalytic activity">
    <reaction evidence="6">
        <text>a triacylglycerol + H2O = a diacylglycerol + a fatty acid + H(+)</text>
        <dbReference type="Rhea" id="RHEA:12044"/>
        <dbReference type="ChEBI" id="CHEBI:15377"/>
        <dbReference type="ChEBI" id="CHEBI:15378"/>
        <dbReference type="ChEBI" id="CHEBI:17855"/>
        <dbReference type="ChEBI" id="CHEBI:18035"/>
        <dbReference type="ChEBI" id="CHEBI:28868"/>
        <dbReference type="EC" id="3.1.1.3"/>
    </reaction>
</comment>
<keyword evidence="4 6" id="KW-1015">Disulfide bond</keyword>
<feature type="domain" description="Lipase" evidence="8">
    <location>
        <begin position="21"/>
        <end position="98"/>
    </location>
</feature>
<evidence type="ECO:0000313" key="9">
    <source>
        <dbReference type="Ensembl" id="ENSVKKP00000007752.1"/>
    </source>
</evidence>
<dbReference type="InterPro" id="IPR000734">
    <property type="entry name" value="TAG_lipase"/>
</dbReference>
<feature type="chain" id="PRO_5034046399" description="Triacylglycerol lipase" evidence="7">
    <location>
        <begin position="16"/>
        <end position="116"/>
    </location>
</feature>
<evidence type="ECO:0000256" key="3">
    <source>
        <dbReference type="ARBA" id="ARBA00022525"/>
    </source>
</evidence>
<dbReference type="InterPro" id="IPR029058">
    <property type="entry name" value="AB_hydrolase_fold"/>
</dbReference>
<evidence type="ECO:0000256" key="5">
    <source>
        <dbReference type="RuleBase" id="RU004262"/>
    </source>
</evidence>
<dbReference type="SUPFAM" id="SSF53474">
    <property type="entry name" value="alpha/beta-Hydrolases"/>
    <property type="match status" value="1"/>
</dbReference>
<dbReference type="Gene3D" id="3.40.50.1820">
    <property type="entry name" value="alpha/beta hydrolase"/>
    <property type="match status" value="1"/>
</dbReference>
<protein>
    <recommendedName>
        <fullName evidence="6">Triacylglycerol lipase</fullName>
        <ecNumber evidence="6">3.1.1.3</ecNumber>
    </recommendedName>
    <alternativeName>
        <fullName evidence="6">Pancreatic lipase</fullName>
    </alternativeName>
</protein>
<dbReference type="AlphaFoldDB" id="A0A8D2KUB3"/>
<dbReference type="Ensembl" id="ENSVKKT00000007953.1">
    <property type="protein sequence ID" value="ENSVKKP00000007752.1"/>
    <property type="gene ID" value="ENSVKKG00000005548.1"/>
</dbReference>
<reference evidence="9" key="2">
    <citation type="submission" date="2025-09" db="UniProtKB">
        <authorList>
            <consortium name="Ensembl"/>
        </authorList>
    </citation>
    <scope>IDENTIFICATION</scope>
</reference>
<evidence type="ECO:0000256" key="7">
    <source>
        <dbReference type="SAM" id="SignalP"/>
    </source>
</evidence>
<dbReference type="InterPro" id="IPR013818">
    <property type="entry name" value="Lipase"/>
</dbReference>
<keyword evidence="7" id="KW-0732">Signal</keyword>
<dbReference type="PRINTS" id="PR00823">
    <property type="entry name" value="PANCLIPASE"/>
</dbReference>
<dbReference type="InterPro" id="IPR002331">
    <property type="entry name" value="Lipase_panc"/>
</dbReference>
<dbReference type="PANTHER" id="PTHR11610:SF159">
    <property type="entry name" value="TRIACYLGLYCEROL LIPASE"/>
    <property type="match status" value="1"/>
</dbReference>
<name>A0A8D2KUB3_VARKO</name>
<evidence type="ECO:0000256" key="1">
    <source>
        <dbReference type="ARBA" id="ARBA00004613"/>
    </source>
</evidence>
<evidence type="ECO:0000256" key="4">
    <source>
        <dbReference type="ARBA" id="ARBA00023157"/>
    </source>
</evidence>
<evidence type="ECO:0000313" key="10">
    <source>
        <dbReference type="Proteomes" id="UP000694545"/>
    </source>
</evidence>
<keyword evidence="10" id="KW-1185">Reference proteome</keyword>
<reference evidence="9" key="1">
    <citation type="submission" date="2025-08" db="UniProtKB">
        <authorList>
            <consortium name="Ensembl"/>
        </authorList>
    </citation>
    <scope>IDENTIFICATION</scope>
</reference>
<evidence type="ECO:0000256" key="2">
    <source>
        <dbReference type="ARBA" id="ARBA00010701"/>
    </source>
</evidence>
<comment type="subcellular location">
    <subcellularLocation>
        <location evidence="1 6">Secreted</location>
    </subcellularLocation>
</comment>
<organism evidence="9 10">
    <name type="scientific">Varanus komodoensis</name>
    <name type="common">Komodo dragon</name>
    <dbReference type="NCBI Taxonomy" id="61221"/>
    <lineage>
        <taxon>Eukaryota</taxon>
        <taxon>Metazoa</taxon>
        <taxon>Chordata</taxon>
        <taxon>Craniata</taxon>
        <taxon>Vertebrata</taxon>
        <taxon>Euteleostomi</taxon>
        <taxon>Lepidosauria</taxon>
        <taxon>Squamata</taxon>
        <taxon>Bifurcata</taxon>
        <taxon>Unidentata</taxon>
        <taxon>Episquamata</taxon>
        <taxon>Toxicofera</taxon>
        <taxon>Anguimorpha</taxon>
        <taxon>Paleoanguimorpha</taxon>
        <taxon>Varanoidea</taxon>
        <taxon>Varanidae</taxon>
        <taxon>Varanus</taxon>
    </lineage>
</organism>
<proteinExistence type="inferred from homology"/>
<dbReference type="Pfam" id="PF00151">
    <property type="entry name" value="Lipase"/>
    <property type="match status" value="1"/>
</dbReference>
<keyword evidence="6" id="KW-0443">Lipid metabolism</keyword>
<comment type="similarity">
    <text evidence="2 5">Belongs to the AB hydrolase superfamily. Lipase family.</text>
</comment>
<dbReference type="PANTHER" id="PTHR11610">
    <property type="entry name" value="LIPASE"/>
    <property type="match status" value="1"/>
</dbReference>
<evidence type="ECO:0000256" key="6">
    <source>
        <dbReference type="RuleBase" id="RU362046"/>
    </source>
</evidence>
<keyword evidence="3 6" id="KW-0964">Secreted</keyword>